<dbReference type="EMBL" id="CACTIH010002365">
    <property type="protein sequence ID" value="CAA2976142.1"/>
    <property type="molecule type" value="Genomic_DNA"/>
</dbReference>
<gene>
    <name evidence="2" type="ORF">OLEA9_A033313</name>
</gene>
<organism evidence="2 3">
    <name type="scientific">Olea europaea subsp. europaea</name>
    <dbReference type="NCBI Taxonomy" id="158383"/>
    <lineage>
        <taxon>Eukaryota</taxon>
        <taxon>Viridiplantae</taxon>
        <taxon>Streptophyta</taxon>
        <taxon>Embryophyta</taxon>
        <taxon>Tracheophyta</taxon>
        <taxon>Spermatophyta</taxon>
        <taxon>Magnoliopsida</taxon>
        <taxon>eudicotyledons</taxon>
        <taxon>Gunneridae</taxon>
        <taxon>Pentapetalae</taxon>
        <taxon>asterids</taxon>
        <taxon>lamiids</taxon>
        <taxon>Lamiales</taxon>
        <taxon>Oleaceae</taxon>
        <taxon>Oleeae</taxon>
        <taxon>Olea</taxon>
    </lineage>
</organism>
<feature type="region of interest" description="Disordered" evidence="1">
    <location>
        <begin position="29"/>
        <end position="50"/>
    </location>
</feature>
<accession>A0A8S0RA59</accession>
<keyword evidence="3" id="KW-1185">Reference proteome</keyword>
<sequence length="82" mass="9131">MGTYNTAKEASEVYLAKKREFEEKHSAGQGIDFGLCDNSSEDSSPSVSEFDTLDSLNEELSFQIDSGRRRFEERDNVCGVGL</sequence>
<comment type="caution">
    <text evidence="2">The sequence shown here is derived from an EMBL/GenBank/DDBJ whole genome shotgun (WGS) entry which is preliminary data.</text>
</comment>
<proteinExistence type="predicted"/>
<dbReference type="AlphaFoldDB" id="A0A8S0RA59"/>
<dbReference type="OrthoDB" id="885920at2759"/>
<protein>
    <submittedName>
        <fullName evidence="2">Uncharacterized protein</fullName>
    </submittedName>
</protein>
<evidence type="ECO:0000313" key="3">
    <source>
        <dbReference type="Proteomes" id="UP000594638"/>
    </source>
</evidence>
<evidence type="ECO:0000313" key="2">
    <source>
        <dbReference type="EMBL" id="CAA2976142.1"/>
    </source>
</evidence>
<reference evidence="2 3" key="1">
    <citation type="submission" date="2019-12" db="EMBL/GenBank/DDBJ databases">
        <authorList>
            <person name="Alioto T."/>
            <person name="Alioto T."/>
            <person name="Gomez Garrido J."/>
        </authorList>
    </citation>
    <scope>NUCLEOTIDE SEQUENCE [LARGE SCALE GENOMIC DNA]</scope>
</reference>
<dbReference type="Gramene" id="OE9A033313T1">
    <property type="protein sequence ID" value="OE9A033313C1"/>
    <property type="gene ID" value="OE9A033313"/>
</dbReference>
<dbReference type="Proteomes" id="UP000594638">
    <property type="component" value="Unassembled WGS sequence"/>
</dbReference>
<name>A0A8S0RA59_OLEEU</name>
<evidence type="ECO:0000256" key="1">
    <source>
        <dbReference type="SAM" id="MobiDB-lite"/>
    </source>
</evidence>